<evidence type="ECO:0000256" key="1">
    <source>
        <dbReference type="ARBA" id="ARBA00022737"/>
    </source>
</evidence>
<dbReference type="PANTHER" id="PTHR44858">
    <property type="entry name" value="TETRATRICOPEPTIDE REPEAT PROTEIN 6"/>
    <property type="match status" value="1"/>
</dbReference>
<organism evidence="5 6">
    <name type="scientific">Adonisia turfae CCMR0081</name>
    <dbReference type="NCBI Taxonomy" id="2292702"/>
    <lineage>
        <taxon>Bacteria</taxon>
        <taxon>Bacillati</taxon>
        <taxon>Cyanobacteriota</taxon>
        <taxon>Adonisia</taxon>
        <taxon>Adonisia turfae</taxon>
    </lineage>
</organism>
<gene>
    <name evidence="5" type="ORF">DXZ20_18595</name>
</gene>
<name>A0A6M0RN37_9CYAN</name>
<keyword evidence="4" id="KW-0732">Signal</keyword>
<dbReference type="SUPFAM" id="SSF48452">
    <property type="entry name" value="TPR-like"/>
    <property type="match status" value="2"/>
</dbReference>
<dbReference type="Pfam" id="PF13181">
    <property type="entry name" value="TPR_8"/>
    <property type="match status" value="1"/>
</dbReference>
<dbReference type="PROSITE" id="PS50005">
    <property type="entry name" value="TPR"/>
    <property type="match status" value="8"/>
</dbReference>
<sequence length="581" mass="64483">MSNLLQLRFVTGLATLRSATCCAMSVAVSCLCLSVAWAQESPLGEAIEDFEYWQDLCQLHISAAEDKAAEEEEKEEYAKALMACEQAIALEPEDANIWVLHSSILLNTQKYPESISSANRALLFDPEHSLAITYQCVAYSALKQTETALDHCNQALRINGNWGNENPALAWLYRGVILAQEEEYGRALVAYERTLLLEPEYSFALARKCDAHFALQQASLALESCNAALGVNQDWGEASPAMVWTTIGKTHTQLELYNEAIAAYDQALNLDPMSAVTWVAQGQVLAQLKQTEESLVSFVQAVGIKADFADALLGQCMALNRLAVDAEVKEQGKLYEQSLTACEAALAGDSDWGENSPANAWHERSIALTGTGKYDEALASINRAVGIDPRYVEAYNQRSIVYWYLKDYGRALEANQQALAIDATYDHGWFTRGLIFRAQEQYLQALEAYNRGLGLNPWNDWAWTNRSLVLWELGDYEEAIVSAEEALNLNDDSVQAWYNRGAAQSALKDYRRAIESYDEVLDRDEKYAGALTGRGVARFHLGEHEDAMMDLQMALALNPEDELAQETLEALSLEGQGEGDK</sequence>
<evidence type="ECO:0000256" key="4">
    <source>
        <dbReference type="SAM" id="SignalP"/>
    </source>
</evidence>
<keyword evidence="6" id="KW-1185">Reference proteome</keyword>
<feature type="chain" id="PRO_5027033590" evidence="4">
    <location>
        <begin position="39"/>
        <end position="581"/>
    </location>
</feature>
<feature type="repeat" description="TPR" evidence="3">
    <location>
        <begin position="392"/>
        <end position="425"/>
    </location>
</feature>
<dbReference type="Gene3D" id="1.25.40.10">
    <property type="entry name" value="Tetratricopeptide repeat domain"/>
    <property type="match status" value="5"/>
</dbReference>
<evidence type="ECO:0000313" key="5">
    <source>
        <dbReference type="EMBL" id="NEZ57634.1"/>
    </source>
</evidence>
<evidence type="ECO:0000256" key="3">
    <source>
        <dbReference type="PROSITE-ProRule" id="PRU00339"/>
    </source>
</evidence>
<keyword evidence="1" id="KW-0677">Repeat</keyword>
<feature type="repeat" description="TPR" evidence="3">
    <location>
        <begin position="528"/>
        <end position="561"/>
    </location>
</feature>
<feature type="repeat" description="TPR" evidence="3">
    <location>
        <begin position="168"/>
        <end position="201"/>
    </location>
</feature>
<reference evidence="5 6" key="1">
    <citation type="journal article" date="2020" name="Microb. Ecol.">
        <title>Ecogenomics of the Marine Benthic Filamentous Cyanobacterium Adonisia.</title>
        <authorList>
            <person name="Walter J.M."/>
            <person name="Coutinho F.H."/>
            <person name="Leomil L."/>
            <person name="Hargreaves P.I."/>
            <person name="Campeao M.E."/>
            <person name="Vieira V.V."/>
            <person name="Silva B.S."/>
            <person name="Fistarol G.O."/>
            <person name="Salomon P.S."/>
            <person name="Sawabe T."/>
            <person name="Mino S."/>
            <person name="Hosokawa M."/>
            <person name="Miyashita H."/>
            <person name="Maruyama F."/>
            <person name="van Verk M.C."/>
            <person name="Dutilh B.E."/>
            <person name="Thompson C.C."/>
            <person name="Thompson F.L."/>
        </authorList>
    </citation>
    <scope>NUCLEOTIDE SEQUENCE [LARGE SCALE GENOMIC DNA]</scope>
    <source>
        <strain evidence="5 6">CCMR0081</strain>
    </source>
</reference>
<dbReference type="SMART" id="SM00028">
    <property type="entry name" value="TPR"/>
    <property type="match status" value="13"/>
</dbReference>
<feature type="repeat" description="TPR" evidence="3">
    <location>
        <begin position="426"/>
        <end position="459"/>
    </location>
</feature>
<dbReference type="InterPro" id="IPR011990">
    <property type="entry name" value="TPR-like_helical_dom_sf"/>
</dbReference>
<dbReference type="PANTHER" id="PTHR44858:SF1">
    <property type="entry name" value="UDP-N-ACETYLGLUCOSAMINE--PEPTIDE N-ACETYLGLUCOSAMINYLTRANSFERASE SPINDLY-RELATED"/>
    <property type="match status" value="1"/>
</dbReference>
<dbReference type="Pfam" id="PF00515">
    <property type="entry name" value="TPR_1"/>
    <property type="match status" value="1"/>
</dbReference>
<evidence type="ECO:0000256" key="2">
    <source>
        <dbReference type="ARBA" id="ARBA00022803"/>
    </source>
</evidence>
<dbReference type="EMBL" id="QXHD01000004">
    <property type="protein sequence ID" value="NEZ57634.1"/>
    <property type="molecule type" value="Genomic_DNA"/>
</dbReference>
<feature type="repeat" description="TPR" evidence="3">
    <location>
        <begin position="494"/>
        <end position="527"/>
    </location>
</feature>
<dbReference type="Proteomes" id="UP000481033">
    <property type="component" value="Unassembled WGS sequence"/>
</dbReference>
<keyword evidence="2 3" id="KW-0802">TPR repeat</keyword>
<dbReference type="InterPro" id="IPR050498">
    <property type="entry name" value="Ycf3"/>
</dbReference>
<proteinExistence type="predicted"/>
<dbReference type="AlphaFoldDB" id="A0A6M0RN37"/>
<dbReference type="InterPro" id="IPR019734">
    <property type="entry name" value="TPR_rpt"/>
</dbReference>
<feature type="repeat" description="TPR" evidence="3">
    <location>
        <begin position="241"/>
        <end position="274"/>
    </location>
</feature>
<feature type="repeat" description="TPR" evidence="3">
    <location>
        <begin position="358"/>
        <end position="391"/>
    </location>
</feature>
<accession>A0A6M0RN37</accession>
<evidence type="ECO:0000313" key="6">
    <source>
        <dbReference type="Proteomes" id="UP000481033"/>
    </source>
</evidence>
<feature type="repeat" description="TPR" evidence="3">
    <location>
        <begin position="460"/>
        <end position="493"/>
    </location>
</feature>
<protein>
    <submittedName>
        <fullName evidence="5">Tetratricopeptide repeat protein</fullName>
    </submittedName>
</protein>
<dbReference type="Pfam" id="PF13432">
    <property type="entry name" value="TPR_16"/>
    <property type="match status" value="2"/>
</dbReference>
<dbReference type="PROSITE" id="PS50293">
    <property type="entry name" value="TPR_REGION"/>
    <property type="match status" value="1"/>
</dbReference>
<comment type="caution">
    <text evidence="5">The sequence shown here is derived from an EMBL/GenBank/DDBJ whole genome shotgun (WGS) entry which is preliminary data.</text>
</comment>
<feature type="signal peptide" evidence="4">
    <location>
        <begin position="1"/>
        <end position="38"/>
    </location>
</feature>